<name>A0ABN5DL29_9MICO</name>
<dbReference type="EMBL" id="CP023482">
    <property type="protein sequence ID" value="ATH95685.1"/>
    <property type="molecule type" value="Genomic_DNA"/>
</dbReference>
<evidence type="ECO:0000313" key="1">
    <source>
        <dbReference type="EMBL" id="ATH95685.1"/>
    </source>
</evidence>
<protein>
    <recommendedName>
        <fullName evidence="3">Excreted virulence factor EspC, type VII ESX diderm</fullName>
    </recommendedName>
</protein>
<keyword evidence="2" id="KW-1185">Reference proteome</keyword>
<accession>A0ABN5DL29</accession>
<organism evidence="1 2">
    <name type="scientific">Dermabacter jinjuensis</name>
    <dbReference type="NCBI Taxonomy" id="1667168"/>
    <lineage>
        <taxon>Bacteria</taxon>
        <taxon>Bacillati</taxon>
        <taxon>Actinomycetota</taxon>
        <taxon>Actinomycetes</taxon>
        <taxon>Micrococcales</taxon>
        <taxon>Dermabacteraceae</taxon>
        <taxon>Dermabacter</taxon>
    </lineage>
</organism>
<reference evidence="1 2" key="1">
    <citation type="journal article" date="2016" name="Int. J. Syst. Evol. Microbiol.">
        <title>Dermabacter jinjuensis sp. nov., a novel species of the genus Dermabacter isolated from a clinical specimen.</title>
        <authorList>
            <person name="Park Y.K."/>
            <person name="Lee K.M."/>
            <person name="Lee W.K."/>
            <person name="Cho M.J."/>
            <person name="Lee H.S."/>
            <person name="Cho Y.G."/>
            <person name="Lee Y.C."/>
            <person name="Lee W.K."/>
            <person name="Seong W.K."/>
            <person name="Hwang K.J."/>
        </authorList>
    </citation>
    <scope>NUCLEOTIDE SEQUENCE [LARGE SCALE GENOMIC DNA]</scope>
    <source>
        <strain evidence="1 2">32T</strain>
    </source>
</reference>
<evidence type="ECO:0000313" key="2">
    <source>
        <dbReference type="Proteomes" id="UP000815698"/>
    </source>
</evidence>
<gene>
    <name evidence="1" type="ORF">COP05_00125</name>
</gene>
<dbReference type="Proteomes" id="UP000815698">
    <property type="component" value="Chromosome"/>
</dbReference>
<sequence>MFYDIDDKAVRGTISNTRGTVPAIESSNRDLKNGASDLGGALLHSKQTSAALTGDVASAFESAGQALVEMVNNNIDSTDDAVQKYTQGDQLMCTAADAGNQQAHVSDMPGMQ</sequence>
<proteinExistence type="predicted"/>
<dbReference type="RefSeq" id="WP_096882294.1">
    <property type="nucleotide sequence ID" value="NZ_CP023482.1"/>
</dbReference>
<evidence type="ECO:0008006" key="3">
    <source>
        <dbReference type="Google" id="ProtNLM"/>
    </source>
</evidence>